<dbReference type="SUPFAM" id="SSF103473">
    <property type="entry name" value="MFS general substrate transporter"/>
    <property type="match status" value="1"/>
</dbReference>
<evidence type="ECO:0000256" key="2">
    <source>
        <dbReference type="ARBA" id="ARBA00022448"/>
    </source>
</evidence>
<organism evidence="8 9">
    <name type="scientific">Duganella phyllosphaerae</name>
    <dbReference type="NCBI Taxonomy" id="762836"/>
    <lineage>
        <taxon>Bacteria</taxon>
        <taxon>Pseudomonadati</taxon>
        <taxon>Pseudomonadota</taxon>
        <taxon>Betaproteobacteria</taxon>
        <taxon>Burkholderiales</taxon>
        <taxon>Oxalobacteraceae</taxon>
        <taxon>Telluria group</taxon>
        <taxon>Duganella</taxon>
    </lineage>
</organism>
<evidence type="ECO:0000256" key="4">
    <source>
        <dbReference type="ARBA" id="ARBA00022989"/>
    </source>
</evidence>
<evidence type="ECO:0000256" key="6">
    <source>
        <dbReference type="SAM" id="Phobius"/>
    </source>
</evidence>
<feature type="transmembrane region" description="Helical" evidence="6">
    <location>
        <begin position="138"/>
        <end position="162"/>
    </location>
</feature>
<comment type="subcellular location">
    <subcellularLocation>
        <location evidence="1">Membrane</location>
        <topology evidence="1">Multi-pass membrane protein</topology>
    </subcellularLocation>
</comment>
<dbReference type="Gene3D" id="1.20.1250.20">
    <property type="entry name" value="MFS general substrate transporter like domains"/>
    <property type="match status" value="1"/>
</dbReference>
<feature type="transmembrane region" description="Helical" evidence="6">
    <location>
        <begin position="47"/>
        <end position="64"/>
    </location>
</feature>
<dbReference type="InterPro" id="IPR011701">
    <property type="entry name" value="MFS"/>
</dbReference>
<feature type="transmembrane region" description="Helical" evidence="6">
    <location>
        <begin position="100"/>
        <end position="117"/>
    </location>
</feature>
<protein>
    <submittedName>
        <fullName evidence="8">Muropeptide transporter</fullName>
    </submittedName>
</protein>
<keyword evidence="9" id="KW-1185">Reference proteome</keyword>
<dbReference type="InterPro" id="IPR004752">
    <property type="entry name" value="AmpG_permease/AT-1"/>
</dbReference>
<dbReference type="PANTHER" id="PTHR12778:SF10">
    <property type="entry name" value="MAJOR FACILITATOR SUPERFAMILY DOMAIN-CONTAINING PROTEIN 3"/>
    <property type="match status" value="1"/>
</dbReference>
<comment type="caution">
    <text evidence="8">The sequence shown here is derived from an EMBL/GenBank/DDBJ whole genome shotgun (WGS) entry which is preliminary data.</text>
</comment>
<feature type="transmembrane region" description="Helical" evidence="6">
    <location>
        <begin position="397"/>
        <end position="417"/>
    </location>
</feature>
<dbReference type="OrthoDB" id="9787815at2"/>
<feature type="transmembrane region" description="Helical" evidence="6">
    <location>
        <begin position="174"/>
        <end position="194"/>
    </location>
</feature>
<keyword evidence="5 6" id="KW-0472">Membrane</keyword>
<dbReference type="GO" id="GO:0016020">
    <property type="term" value="C:membrane"/>
    <property type="evidence" value="ECO:0007669"/>
    <property type="project" value="UniProtKB-SubCell"/>
</dbReference>
<feature type="transmembrane region" description="Helical" evidence="6">
    <location>
        <begin position="273"/>
        <end position="295"/>
    </location>
</feature>
<dbReference type="EMBL" id="LROM01000102">
    <property type="protein sequence ID" value="OEZ97140.1"/>
    <property type="molecule type" value="Genomic_DNA"/>
</dbReference>
<proteinExistence type="predicted"/>
<sequence>MSRSSPQQRSPWAWVPSVSFSQAVPYVAVMLLSTVMYKNLGVSNDDLAFYTSWLYLPWVLKPLWSPVVDLFGTKRHWTVLMQLVSSAALAAVAFTLHLPQFFALSLAVLWLMAFASATHDIASDGYYMLGLPSQHQQAAFVGVRSAFYKLAMIAGQGGLVYLAGELIKSSNDPATAWSVVFGITAAIFLALCVYHQLVLPRPQGDHSTAKTGALWADFVETFRSFFRKQGIGSIIGFLLLYRLGEAQLLKMAAPFLLDPRAQGGLGLTTSEFGLVYGTIGVVALVLGGIAGGIVISRFGLKQAIWPMLFIMHVPDLVFVYLATAMPTSIEVIAGCLAVEQFGYGFGFAAFMLYMIMVADGEHKTAHYAICTGFMALGMMLPGMISGKLQHLLGYQNFFIWACISTLPAFFMTALVDIKPGFGKKQG</sequence>
<name>A0A1E7WFJ0_9BURK</name>
<dbReference type="AlphaFoldDB" id="A0A1E7WFJ0"/>
<dbReference type="PATRIC" id="fig|762836.4.peg.3838"/>
<keyword evidence="3 6" id="KW-0812">Transmembrane</keyword>
<keyword evidence="4 6" id="KW-1133">Transmembrane helix</keyword>
<dbReference type="Pfam" id="PF07690">
    <property type="entry name" value="MFS_1"/>
    <property type="match status" value="1"/>
</dbReference>
<dbReference type="PROSITE" id="PS50850">
    <property type="entry name" value="MFS"/>
    <property type="match status" value="1"/>
</dbReference>
<evidence type="ECO:0000256" key="3">
    <source>
        <dbReference type="ARBA" id="ARBA00022692"/>
    </source>
</evidence>
<keyword evidence="2" id="KW-0813">Transport</keyword>
<dbReference type="InterPro" id="IPR036259">
    <property type="entry name" value="MFS_trans_sf"/>
</dbReference>
<evidence type="ECO:0000313" key="8">
    <source>
        <dbReference type="EMBL" id="OEZ97140.1"/>
    </source>
</evidence>
<accession>A0A1E7WFJ0</accession>
<feature type="transmembrane region" description="Helical" evidence="6">
    <location>
        <begin position="307"/>
        <end position="325"/>
    </location>
</feature>
<evidence type="ECO:0000259" key="7">
    <source>
        <dbReference type="PROSITE" id="PS50850"/>
    </source>
</evidence>
<evidence type="ECO:0000256" key="1">
    <source>
        <dbReference type="ARBA" id="ARBA00004141"/>
    </source>
</evidence>
<gene>
    <name evidence="8" type="ORF">DUPY_37210</name>
</gene>
<evidence type="ECO:0000313" key="9">
    <source>
        <dbReference type="Proteomes" id="UP000175989"/>
    </source>
</evidence>
<dbReference type="Proteomes" id="UP000175989">
    <property type="component" value="Unassembled WGS sequence"/>
</dbReference>
<feature type="transmembrane region" description="Helical" evidence="6">
    <location>
        <begin position="365"/>
        <end position="385"/>
    </location>
</feature>
<reference evidence="9" key="1">
    <citation type="journal article" date="2016" name="Front. Microbiol.">
        <title>Molecular Keys to the Janthinobacterium and Duganella spp. Interaction with the Plant Pathogen Fusarium graminearum.</title>
        <authorList>
            <person name="Haack F.S."/>
            <person name="Poehlein A."/>
            <person name="Kroger C."/>
            <person name="Voigt C.A."/>
            <person name="Piepenbring M."/>
            <person name="Bode H.B."/>
            <person name="Daniel R."/>
            <person name="Schafer W."/>
            <person name="Streit W.R."/>
        </authorList>
    </citation>
    <scope>NUCLEOTIDE SEQUENCE [LARGE SCALE GENOMIC DNA]</scope>
    <source>
        <strain evidence="9">T54</strain>
    </source>
</reference>
<dbReference type="GO" id="GO:0022857">
    <property type="term" value="F:transmembrane transporter activity"/>
    <property type="evidence" value="ECO:0007669"/>
    <property type="project" value="InterPro"/>
</dbReference>
<evidence type="ECO:0000256" key="5">
    <source>
        <dbReference type="ARBA" id="ARBA00023136"/>
    </source>
</evidence>
<dbReference type="RefSeq" id="WP_070249935.1">
    <property type="nucleotide sequence ID" value="NZ_LROM01000102.1"/>
</dbReference>
<feature type="domain" description="Major facilitator superfamily (MFS) profile" evidence="7">
    <location>
        <begin position="1"/>
        <end position="419"/>
    </location>
</feature>
<dbReference type="InterPro" id="IPR020846">
    <property type="entry name" value="MFS_dom"/>
</dbReference>
<dbReference type="PANTHER" id="PTHR12778">
    <property type="entry name" value="SOLUTE CARRIER FAMILY 33 ACETYL-COA TRANSPORTER -RELATED"/>
    <property type="match status" value="1"/>
</dbReference>
<feature type="transmembrane region" description="Helical" evidence="6">
    <location>
        <begin position="331"/>
        <end position="353"/>
    </location>
</feature>
<feature type="transmembrane region" description="Helical" evidence="6">
    <location>
        <begin position="12"/>
        <end position="35"/>
    </location>
</feature>